<dbReference type="Gene3D" id="3.40.640.10">
    <property type="entry name" value="Type I PLP-dependent aspartate aminotransferase-like (Major domain)"/>
    <property type="match status" value="1"/>
</dbReference>
<dbReference type="GO" id="GO:0016831">
    <property type="term" value="F:carboxy-lyase activity"/>
    <property type="evidence" value="ECO:0007669"/>
    <property type="project" value="UniProtKB-KW"/>
</dbReference>
<dbReference type="AlphaFoldDB" id="A0A3D4V9R0"/>
<feature type="modified residue" description="N6-(pyridoxal phosphate)lysine" evidence="6">
    <location>
        <position position="313"/>
    </location>
</feature>
<dbReference type="OMA" id="NPGFNWS"/>
<evidence type="ECO:0000256" key="8">
    <source>
        <dbReference type="SAM" id="MobiDB-lite"/>
    </source>
</evidence>
<dbReference type="GO" id="GO:0006520">
    <property type="term" value="P:amino acid metabolic process"/>
    <property type="evidence" value="ECO:0007669"/>
    <property type="project" value="InterPro"/>
</dbReference>
<reference evidence="9 10" key="1">
    <citation type="journal article" date="2018" name="Nat. Biotechnol.">
        <title>A standardized bacterial taxonomy based on genome phylogeny substantially revises the tree of life.</title>
        <authorList>
            <person name="Parks D.H."/>
            <person name="Chuvochina M."/>
            <person name="Waite D.W."/>
            <person name="Rinke C."/>
            <person name="Skarshewski A."/>
            <person name="Chaumeil P.A."/>
            <person name="Hugenholtz P."/>
        </authorList>
    </citation>
    <scope>NUCLEOTIDE SEQUENCE [LARGE SCALE GENOMIC DNA]</scope>
    <source>
        <strain evidence="9">UBA8844</strain>
    </source>
</reference>
<feature type="region of interest" description="Disordered" evidence="8">
    <location>
        <begin position="46"/>
        <end position="66"/>
    </location>
</feature>
<evidence type="ECO:0000256" key="6">
    <source>
        <dbReference type="PIRSR" id="PIRSR602129-50"/>
    </source>
</evidence>
<dbReference type="Proteomes" id="UP000264071">
    <property type="component" value="Unassembled WGS sequence"/>
</dbReference>
<comment type="caution">
    <text evidence="9">The sequence shown here is derived from an EMBL/GenBank/DDBJ whole genome shotgun (WGS) entry which is preliminary data.</text>
</comment>
<dbReference type="GO" id="GO:0005737">
    <property type="term" value="C:cytoplasm"/>
    <property type="evidence" value="ECO:0007669"/>
    <property type="project" value="TreeGrafter"/>
</dbReference>
<dbReference type="PANTHER" id="PTHR11999">
    <property type="entry name" value="GROUP II PYRIDOXAL-5-PHOSPHATE DECARBOXYLASE"/>
    <property type="match status" value="1"/>
</dbReference>
<evidence type="ECO:0000256" key="1">
    <source>
        <dbReference type="ARBA" id="ARBA00001933"/>
    </source>
</evidence>
<comment type="similarity">
    <text evidence="2 7">Belongs to the group II decarboxylase family.</text>
</comment>
<keyword evidence="4 6" id="KW-0663">Pyridoxal phosphate</keyword>
<dbReference type="PROSITE" id="PS00392">
    <property type="entry name" value="DDC_GAD_HDC_YDC"/>
    <property type="match status" value="1"/>
</dbReference>
<dbReference type="Gene3D" id="3.90.1150.10">
    <property type="entry name" value="Aspartate Aminotransferase, domain 1"/>
    <property type="match status" value="1"/>
</dbReference>
<evidence type="ECO:0000313" key="9">
    <source>
        <dbReference type="EMBL" id="HCT57863.1"/>
    </source>
</evidence>
<evidence type="ECO:0000256" key="2">
    <source>
        <dbReference type="ARBA" id="ARBA00009533"/>
    </source>
</evidence>
<organism evidence="9 10">
    <name type="scientific">Gemmatimonas aurantiaca</name>
    <dbReference type="NCBI Taxonomy" id="173480"/>
    <lineage>
        <taxon>Bacteria</taxon>
        <taxon>Pseudomonadati</taxon>
        <taxon>Gemmatimonadota</taxon>
        <taxon>Gemmatimonadia</taxon>
        <taxon>Gemmatimonadales</taxon>
        <taxon>Gemmatimonadaceae</taxon>
        <taxon>Gemmatimonas</taxon>
    </lineage>
</organism>
<dbReference type="PRINTS" id="PR00800">
    <property type="entry name" value="YHDCRBOXLASE"/>
</dbReference>
<dbReference type="GO" id="GO:0019752">
    <property type="term" value="P:carboxylic acid metabolic process"/>
    <property type="evidence" value="ECO:0007669"/>
    <property type="project" value="InterPro"/>
</dbReference>
<evidence type="ECO:0000256" key="5">
    <source>
        <dbReference type="ARBA" id="ARBA00023239"/>
    </source>
</evidence>
<gene>
    <name evidence="9" type="ORF">DGD08_11735</name>
</gene>
<dbReference type="SUPFAM" id="SSF53383">
    <property type="entry name" value="PLP-dependent transferases"/>
    <property type="match status" value="1"/>
</dbReference>
<keyword evidence="5 7" id="KW-0456">Lyase</keyword>
<proteinExistence type="inferred from homology"/>
<comment type="cofactor">
    <cofactor evidence="1 6 7">
        <name>pyridoxal 5'-phosphate</name>
        <dbReference type="ChEBI" id="CHEBI:597326"/>
    </cofactor>
</comment>
<name>A0A3D4V9R0_9BACT</name>
<dbReference type="PANTHER" id="PTHR11999:SF70">
    <property type="entry name" value="MIP05841P"/>
    <property type="match status" value="1"/>
</dbReference>
<sequence length="494" mass="53820">MTDRSSAPHRGDSPIGDVPAAEFRAAAHAAVDWIADYLENPAAHPVRSRVRPGDVRSALPASPPTHGEPLDAMLRDFHATILPGITHWNHPGFFAYFANSGSYPGILGELLTAGLNVNGMLWITSPAVTELEELTLDWLRQLLGLAEGWTGQITDTASVSTFYALAAARERAGLDVRTQGLAGRTDMPRLRVYCSEHAHSSIDKAVMALGLGHENCVKVAVDEQFRMRPDALEAALAADVAAGYRPIAVVPCVGTTSITSIDPVPAVVRIARQYNCWVHVDAAYGGVAAIVPELRYLLDGVDGADSMVVNPHKWLFTPMDCSVLFTRDPATLRQAFALLPEYLVTRTPDATTNLMDYGIQLGRRFRALKLWMIMRAYGAEGLAERIRHHCELARDFAGMVHFEGGWEITAPVTLSLVCFRHVPAGADEATIATVNAAIMERVNARGHVYLSHTKLDGRYTLRLAIGNIRTDREHVELAWRELRDAAAVVGNAAS</sequence>
<dbReference type="GO" id="GO:0030170">
    <property type="term" value="F:pyridoxal phosphate binding"/>
    <property type="evidence" value="ECO:0007669"/>
    <property type="project" value="InterPro"/>
</dbReference>
<dbReference type="InterPro" id="IPR021115">
    <property type="entry name" value="Pyridoxal-P_BS"/>
</dbReference>
<dbReference type="InterPro" id="IPR015424">
    <property type="entry name" value="PyrdxlP-dep_Trfase"/>
</dbReference>
<keyword evidence="3" id="KW-0210">Decarboxylase</keyword>
<dbReference type="InterPro" id="IPR010977">
    <property type="entry name" value="Aromatic_deC"/>
</dbReference>
<evidence type="ECO:0000313" key="10">
    <source>
        <dbReference type="Proteomes" id="UP000264071"/>
    </source>
</evidence>
<evidence type="ECO:0000256" key="7">
    <source>
        <dbReference type="RuleBase" id="RU000382"/>
    </source>
</evidence>
<dbReference type="EMBL" id="DPIY01000010">
    <property type="protein sequence ID" value="HCT57863.1"/>
    <property type="molecule type" value="Genomic_DNA"/>
</dbReference>
<protein>
    <submittedName>
        <fullName evidence="9">Amino acid decarboxylase</fullName>
    </submittedName>
</protein>
<dbReference type="InterPro" id="IPR002129">
    <property type="entry name" value="PyrdxlP-dep_de-COase"/>
</dbReference>
<dbReference type="Pfam" id="PF00282">
    <property type="entry name" value="Pyridoxal_deC"/>
    <property type="match status" value="1"/>
</dbReference>
<evidence type="ECO:0000256" key="4">
    <source>
        <dbReference type="ARBA" id="ARBA00022898"/>
    </source>
</evidence>
<dbReference type="Gene3D" id="1.20.1340.10">
    <property type="entry name" value="dopa decarboxylase, N-terminal domain"/>
    <property type="match status" value="1"/>
</dbReference>
<accession>A0A3D4V9R0</accession>
<dbReference type="InterPro" id="IPR015421">
    <property type="entry name" value="PyrdxlP-dep_Trfase_major"/>
</dbReference>
<evidence type="ECO:0000256" key="3">
    <source>
        <dbReference type="ARBA" id="ARBA00022793"/>
    </source>
</evidence>
<dbReference type="InterPro" id="IPR015422">
    <property type="entry name" value="PyrdxlP-dep_Trfase_small"/>
</dbReference>